<evidence type="ECO:0000313" key="1">
    <source>
        <dbReference type="Proteomes" id="UP000887572"/>
    </source>
</evidence>
<reference evidence="2" key="1">
    <citation type="submission" date="2022-11" db="UniProtKB">
        <authorList>
            <consortium name="WormBaseParasite"/>
        </authorList>
    </citation>
    <scope>IDENTIFICATION</scope>
</reference>
<dbReference type="Proteomes" id="UP000887572">
    <property type="component" value="Unplaced"/>
</dbReference>
<dbReference type="AlphaFoldDB" id="A0A914GUJ8"/>
<sequence length="153" mass="17354">MVGAIGAGEWAGSFICADFMFQVFTFCRPFVLGLKVALVSDRFDFLVDAHFEKKEWSLEELRIRRARDGNDAQIAKSVVCKLGRLPIPQKSLPDKVIGFERLHINYIDRNVIKFLQRISRLFASEGTNLWISTAGNMQNRSCEIISPDLATDQ</sequence>
<keyword evidence="1" id="KW-1185">Reference proteome</keyword>
<name>A0A914GUJ8_GLORO</name>
<protein>
    <submittedName>
        <fullName evidence="2">Uncharacterized protein</fullName>
    </submittedName>
</protein>
<evidence type="ECO:0000313" key="2">
    <source>
        <dbReference type="WBParaSite" id="Gr19_v10_g11466.t1"/>
    </source>
</evidence>
<proteinExistence type="predicted"/>
<dbReference type="WBParaSite" id="Gr19_v10_g11466.t1">
    <property type="protein sequence ID" value="Gr19_v10_g11466.t1"/>
    <property type="gene ID" value="Gr19_v10_g11466"/>
</dbReference>
<accession>A0A914GUJ8</accession>
<organism evidence="1 2">
    <name type="scientific">Globodera rostochiensis</name>
    <name type="common">Golden nematode worm</name>
    <name type="synonym">Heterodera rostochiensis</name>
    <dbReference type="NCBI Taxonomy" id="31243"/>
    <lineage>
        <taxon>Eukaryota</taxon>
        <taxon>Metazoa</taxon>
        <taxon>Ecdysozoa</taxon>
        <taxon>Nematoda</taxon>
        <taxon>Chromadorea</taxon>
        <taxon>Rhabditida</taxon>
        <taxon>Tylenchina</taxon>
        <taxon>Tylenchomorpha</taxon>
        <taxon>Tylenchoidea</taxon>
        <taxon>Heteroderidae</taxon>
        <taxon>Heteroderinae</taxon>
        <taxon>Globodera</taxon>
    </lineage>
</organism>